<dbReference type="EMBL" id="BPLR01005157">
    <property type="protein sequence ID" value="GIY00218.1"/>
    <property type="molecule type" value="Genomic_DNA"/>
</dbReference>
<protein>
    <submittedName>
        <fullName evidence="1">Uncharacterized protein</fullName>
    </submittedName>
</protein>
<gene>
    <name evidence="1" type="ORF">CEXT_603391</name>
</gene>
<organism evidence="1 2">
    <name type="scientific">Caerostris extrusa</name>
    <name type="common">Bark spider</name>
    <name type="synonym">Caerostris bankana</name>
    <dbReference type="NCBI Taxonomy" id="172846"/>
    <lineage>
        <taxon>Eukaryota</taxon>
        <taxon>Metazoa</taxon>
        <taxon>Ecdysozoa</taxon>
        <taxon>Arthropoda</taxon>
        <taxon>Chelicerata</taxon>
        <taxon>Arachnida</taxon>
        <taxon>Araneae</taxon>
        <taxon>Araneomorphae</taxon>
        <taxon>Entelegynae</taxon>
        <taxon>Araneoidea</taxon>
        <taxon>Araneidae</taxon>
        <taxon>Caerostris</taxon>
    </lineage>
</organism>
<proteinExistence type="predicted"/>
<reference evidence="1 2" key="1">
    <citation type="submission" date="2021-06" db="EMBL/GenBank/DDBJ databases">
        <title>Caerostris extrusa draft genome.</title>
        <authorList>
            <person name="Kono N."/>
            <person name="Arakawa K."/>
        </authorList>
    </citation>
    <scope>NUCLEOTIDE SEQUENCE [LARGE SCALE GENOMIC DNA]</scope>
</reference>
<dbReference type="Proteomes" id="UP001054945">
    <property type="component" value="Unassembled WGS sequence"/>
</dbReference>
<evidence type="ECO:0000313" key="1">
    <source>
        <dbReference type="EMBL" id="GIY00218.1"/>
    </source>
</evidence>
<comment type="caution">
    <text evidence="1">The sequence shown here is derived from an EMBL/GenBank/DDBJ whole genome shotgun (WGS) entry which is preliminary data.</text>
</comment>
<accession>A0AAV4PRG0</accession>
<name>A0AAV4PRG0_CAEEX</name>
<keyword evidence="2" id="KW-1185">Reference proteome</keyword>
<dbReference type="AlphaFoldDB" id="A0AAV4PRG0"/>
<sequence length="119" mass="13929">MKDIKYFPTYRRLFLLLCTSFPGDTIPEEHRIQMHKPIQHEIFPHLRIREHIIIGQSFSNLQTPSSPFSENQCQEIVCRSTSRRMRECSYEAVPLPVHFLFLAPNPPAPSLPPFNHPPH</sequence>
<evidence type="ECO:0000313" key="2">
    <source>
        <dbReference type="Proteomes" id="UP001054945"/>
    </source>
</evidence>